<feature type="compositionally biased region" description="Low complexity" evidence="3">
    <location>
        <begin position="198"/>
        <end position="212"/>
    </location>
</feature>
<sequence>MSHNFGPRVPRDISAGVGPWFVQIWGDLKDIVRPAASHVGHVSVYANGRATITVRKLDEAVCCFEYLSADNVSGRKLYVELWETTPNRAPRLMWKNVASMPTLAAPAGKAQQPCPNQLSPPPVPTQQDVLAQQMASMQMMRAQQLSAYQIAYSTSSVTFSNLQQSPPSPVSIAANVPYIRAVQPQEVPRTFAPYTKTAPAAAPATRGPRYATGSSGIPTRVDRGSVRTEYRGVFVSNLSYDVKDSDIQRLFRVYGEITKLDHKREAKVNSKGKSTFRSRGNAIITFATSEQAQAAIEELDGSTWNDRMLAVRFDTEATPVDPPPRKSKKSTVEGGPLIVNGSTNGRKS</sequence>
<keyword evidence="6" id="KW-1185">Reference proteome</keyword>
<name>A0AAV9PGN1_9PEZI</name>
<comment type="caution">
    <text evidence="5">The sequence shown here is derived from an EMBL/GenBank/DDBJ whole genome shotgun (WGS) entry which is preliminary data.</text>
</comment>
<evidence type="ECO:0000256" key="3">
    <source>
        <dbReference type="SAM" id="MobiDB-lite"/>
    </source>
</evidence>
<dbReference type="InterPro" id="IPR012677">
    <property type="entry name" value="Nucleotide-bd_a/b_plait_sf"/>
</dbReference>
<dbReference type="InterPro" id="IPR050374">
    <property type="entry name" value="RRT5_SRSF_SR"/>
</dbReference>
<dbReference type="GO" id="GO:0005634">
    <property type="term" value="C:nucleus"/>
    <property type="evidence" value="ECO:0007669"/>
    <property type="project" value="TreeGrafter"/>
</dbReference>
<feature type="domain" description="RRM" evidence="4">
    <location>
        <begin position="231"/>
        <end position="316"/>
    </location>
</feature>
<reference evidence="5 6" key="1">
    <citation type="submission" date="2023-08" db="EMBL/GenBank/DDBJ databases">
        <title>Black Yeasts Isolated from many extreme environments.</title>
        <authorList>
            <person name="Coleine C."/>
            <person name="Stajich J.E."/>
            <person name="Selbmann L."/>
        </authorList>
    </citation>
    <scope>NUCLEOTIDE SEQUENCE [LARGE SCALE GENOMIC DNA]</scope>
    <source>
        <strain evidence="5 6">CCFEE 5935</strain>
    </source>
</reference>
<dbReference type="GO" id="GO:0003729">
    <property type="term" value="F:mRNA binding"/>
    <property type="evidence" value="ECO:0007669"/>
    <property type="project" value="TreeGrafter"/>
</dbReference>
<dbReference type="InterPro" id="IPR000504">
    <property type="entry name" value="RRM_dom"/>
</dbReference>
<dbReference type="RefSeq" id="XP_064661617.1">
    <property type="nucleotide sequence ID" value="XM_064800278.1"/>
</dbReference>
<dbReference type="PROSITE" id="PS50102">
    <property type="entry name" value="RRM"/>
    <property type="match status" value="1"/>
</dbReference>
<evidence type="ECO:0000313" key="5">
    <source>
        <dbReference type="EMBL" id="KAK5172899.1"/>
    </source>
</evidence>
<accession>A0AAV9PGN1</accession>
<proteinExistence type="predicted"/>
<dbReference type="SUPFAM" id="SSF54928">
    <property type="entry name" value="RNA-binding domain, RBD"/>
    <property type="match status" value="1"/>
</dbReference>
<feature type="region of interest" description="Disordered" evidence="3">
    <location>
        <begin position="198"/>
        <end position="218"/>
    </location>
</feature>
<organism evidence="5 6">
    <name type="scientific">Saxophila tyrrhenica</name>
    <dbReference type="NCBI Taxonomy" id="1690608"/>
    <lineage>
        <taxon>Eukaryota</taxon>
        <taxon>Fungi</taxon>
        <taxon>Dikarya</taxon>
        <taxon>Ascomycota</taxon>
        <taxon>Pezizomycotina</taxon>
        <taxon>Dothideomycetes</taxon>
        <taxon>Dothideomycetidae</taxon>
        <taxon>Mycosphaerellales</taxon>
        <taxon>Extremaceae</taxon>
        <taxon>Saxophila</taxon>
    </lineage>
</organism>
<dbReference type="PANTHER" id="PTHR23003">
    <property type="entry name" value="RNA RECOGNITION MOTIF RRM DOMAIN CONTAINING PROTEIN"/>
    <property type="match status" value="1"/>
</dbReference>
<dbReference type="Proteomes" id="UP001337655">
    <property type="component" value="Unassembled WGS sequence"/>
</dbReference>
<dbReference type="EMBL" id="JAVRRT010000004">
    <property type="protein sequence ID" value="KAK5172899.1"/>
    <property type="molecule type" value="Genomic_DNA"/>
</dbReference>
<feature type="region of interest" description="Disordered" evidence="3">
    <location>
        <begin position="314"/>
        <end position="348"/>
    </location>
</feature>
<evidence type="ECO:0000313" key="6">
    <source>
        <dbReference type="Proteomes" id="UP001337655"/>
    </source>
</evidence>
<dbReference type="InterPro" id="IPR035979">
    <property type="entry name" value="RBD_domain_sf"/>
</dbReference>
<dbReference type="GeneID" id="89924367"/>
<keyword evidence="1 2" id="KW-0694">RNA-binding</keyword>
<gene>
    <name evidence="5" type="ORF">LTR77_003020</name>
</gene>
<dbReference type="AlphaFoldDB" id="A0AAV9PGN1"/>
<dbReference type="Pfam" id="PF00076">
    <property type="entry name" value="RRM_1"/>
    <property type="match status" value="1"/>
</dbReference>
<dbReference type="GO" id="GO:0005737">
    <property type="term" value="C:cytoplasm"/>
    <property type="evidence" value="ECO:0007669"/>
    <property type="project" value="TreeGrafter"/>
</dbReference>
<evidence type="ECO:0000256" key="2">
    <source>
        <dbReference type="PROSITE-ProRule" id="PRU00176"/>
    </source>
</evidence>
<dbReference type="SMART" id="SM00360">
    <property type="entry name" value="RRM"/>
    <property type="match status" value="1"/>
</dbReference>
<evidence type="ECO:0000256" key="1">
    <source>
        <dbReference type="ARBA" id="ARBA00022884"/>
    </source>
</evidence>
<evidence type="ECO:0000259" key="4">
    <source>
        <dbReference type="PROSITE" id="PS50102"/>
    </source>
</evidence>
<dbReference type="Gene3D" id="3.30.70.330">
    <property type="match status" value="1"/>
</dbReference>
<protein>
    <recommendedName>
        <fullName evidence="4">RRM domain-containing protein</fullName>
    </recommendedName>
</protein>